<name>A0A2D0NJF3_FLAN2</name>
<evidence type="ECO:0000313" key="8">
    <source>
        <dbReference type="EMBL" id="PHN08496.1"/>
    </source>
</evidence>
<dbReference type="RefSeq" id="WP_099148088.1">
    <property type="nucleotide sequence ID" value="NZ_PDUD01000001.1"/>
</dbReference>
<dbReference type="GO" id="GO:0046873">
    <property type="term" value="F:metal ion transmembrane transporter activity"/>
    <property type="evidence" value="ECO:0007669"/>
    <property type="project" value="InterPro"/>
</dbReference>
<dbReference type="GO" id="GO:0006829">
    <property type="term" value="P:zinc ion transport"/>
    <property type="evidence" value="ECO:0007669"/>
    <property type="project" value="InterPro"/>
</dbReference>
<feature type="transmembrane region" description="Helical" evidence="7">
    <location>
        <begin position="30"/>
        <end position="52"/>
    </location>
</feature>
<dbReference type="GO" id="GO:0016020">
    <property type="term" value="C:membrane"/>
    <property type="evidence" value="ECO:0007669"/>
    <property type="project" value="InterPro"/>
</dbReference>
<sequence length="246" mass="26958">MEIWEYILLFISVALGGALAFVLRQFKSSWIQLLLSFSGAYILGVTALHLLPSVYHEQPASIGIWVLLGFFLQLSLEQLSKGVEHGHIHAHQHAGSGFAISIMVGLCLHAFLEGLPLSHYHELTHSHHGNESWFGAGNHLLFGIILHKIPAAFALVTLLLRSGFKSSVAFGLLLLFASMSPLAAQLADISEWGSRWLVYIVAVVVGSFLHIATTILFESDDKHQHRISWKKLLAIGLGLGMGLVTL</sequence>
<keyword evidence="4 7" id="KW-1133">Transmembrane helix</keyword>
<gene>
    <name evidence="8" type="ORF">CRP01_00870</name>
</gene>
<dbReference type="PANTHER" id="PTHR16133">
    <property type="entry name" value="SOLUTE CARRIER FAMILY 39 ZINC TRANSPORTER , MEMBER 9-RELATED"/>
    <property type="match status" value="1"/>
</dbReference>
<organism evidence="8 9">
    <name type="scientific">Flavilitoribacter nigricans (strain ATCC 23147 / DSM 23189 / NBRC 102662 / NCIMB 1420 / SS-2)</name>
    <name type="common">Lewinella nigricans</name>
    <dbReference type="NCBI Taxonomy" id="1122177"/>
    <lineage>
        <taxon>Bacteria</taxon>
        <taxon>Pseudomonadati</taxon>
        <taxon>Bacteroidota</taxon>
        <taxon>Saprospiria</taxon>
        <taxon>Saprospirales</taxon>
        <taxon>Lewinellaceae</taxon>
        <taxon>Flavilitoribacter</taxon>
    </lineage>
</organism>
<evidence type="ECO:0000256" key="1">
    <source>
        <dbReference type="ARBA" id="ARBA00004127"/>
    </source>
</evidence>
<feature type="transmembrane region" description="Helical" evidence="7">
    <location>
        <begin position="167"/>
        <end position="184"/>
    </location>
</feature>
<dbReference type="InterPro" id="IPR003689">
    <property type="entry name" value="ZIP"/>
</dbReference>
<dbReference type="GO" id="GO:0012505">
    <property type="term" value="C:endomembrane system"/>
    <property type="evidence" value="ECO:0007669"/>
    <property type="project" value="UniProtKB-SubCell"/>
</dbReference>
<feature type="transmembrane region" description="Helical" evidence="7">
    <location>
        <begin position="140"/>
        <end position="160"/>
    </location>
</feature>
<evidence type="ECO:0000256" key="2">
    <source>
        <dbReference type="ARBA" id="ARBA00004394"/>
    </source>
</evidence>
<dbReference type="OrthoDB" id="654481at2"/>
<comment type="subcellular location">
    <subcellularLocation>
        <location evidence="1">Endomembrane system</location>
        <topology evidence="1">Multi-pass membrane protein</topology>
    </subcellularLocation>
    <subcellularLocation>
        <location evidence="2">Golgi apparatus membrane</location>
    </subcellularLocation>
</comment>
<feature type="transmembrane region" description="Helical" evidence="7">
    <location>
        <begin position="6"/>
        <end position="23"/>
    </location>
</feature>
<protein>
    <submittedName>
        <fullName evidence="8">Zinc/iron permease</fullName>
    </submittedName>
</protein>
<evidence type="ECO:0000256" key="3">
    <source>
        <dbReference type="ARBA" id="ARBA00022692"/>
    </source>
</evidence>
<dbReference type="AlphaFoldDB" id="A0A2D0NJF3"/>
<keyword evidence="9" id="KW-1185">Reference proteome</keyword>
<dbReference type="EMBL" id="PDUD01000001">
    <property type="protein sequence ID" value="PHN08496.1"/>
    <property type="molecule type" value="Genomic_DNA"/>
</dbReference>
<keyword evidence="3 7" id="KW-0812">Transmembrane</keyword>
<keyword evidence="6 7" id="KW-0472">Membrane</keyword>
<keyword evidence="5" id="KW-0333">Golgi apparatus</keyword>
<evidence type="ECO:0000313" key="9">
    <source>
        <dbReference type="Proteomes" id="UP000223913"/>
    </source>
</evidence>
<evidence type="ECO:0000256" key="6">
    <source>
        <dbReference type="ARBA" id="ARBA00023136"/>
    </source>
</evidence>
<feature type="transmembrane region" description="Helical" evidence="7">
    <location>
        <begin position="196"/>
        <end position="217"/>
    </location>
</feature>
<dbReference type="PANTHER" id="PTHR16133:SF0">
    <property type="entry name" value="ZINC_IRON REGULATED TRANSPORTER-RELATED PROTEIN 102B, ISOFORM E"/>
    <property type="match status" value="1"/>
</dbReference>
<accession>A0A2D0NJF3</accession>
<proteinExistence type="predicted"/>
<comment type="caution">
    <text evidence="8">The sequence shown here is derived from an EMBL/GenBank/DDBJ whole genome shotgun (WGS) entry which is preliminary data.</text>
</comment>
<feature type="transmembrane region" description="Helical" evidence="7">
    <location>
        <begin position="97"/>
        <end position="120"/>
    </location>
</feature>
<evidence type="ECO:0000256" key="5">
    <source>
        <dbReference type="ARBA" id="ARBA00023034"/>
    </source>
</evidence>
<evidence type="ECO:0000256" key="7">
    <source>
        <dbReference type="SAM" id="Phobius"/>
    </source>
</evidence>
<dbReference type="InterPro" id="IPR045891">
    <property type="entry name" value="ZIP9"/>
</dbReference>
<dbReference type="Proteomes" id="UP000223913">
    <property type="component" value="Unassembled WGS sequence"/>
</dbReference>
<reference evidence="8 9" key="1">
    <citation type="submission" date="2017-10" db="EMBL/GenBank/DDBJ databases">
        <title>The draft genome sequence of Lewinella nigricans NBRC 102662.</title>
        <authorList>
            <person name="Wang K."/>
        </authorList>
    </citation>
    <scope>NUCLEOTIDE SEQUENCE [LARGE SCALE GENOMIC DNA]</scope>
    <source>
        <strain evidence="8 9">NBRC 102662</strain>
    </source>
</reference>
<dbReference type="Pfam" id="PF02535">
    <property type="entry name" value="Zip"/>
    <property type="match status" value="1"/>
</dbReference>
<evidence type="ECO:0000256" key="4">
    <source>
        <dbReference type="ARBA" id="ARBA00022989"/>
    </source>
</evidence>
<feature type="transmembrane region" description="Helical" evidence="7">
    <location>
        <begin position="58"/>
        <end position="76"/>
    </location>
</feature>